<name>A0ACD3QD22_LARCR</name>
<dbReference type="Proteomes" id="UP000793456">
    <property type="component" value="Chromosome XX"/>
</dbReference>
<comment type="caution">
    <text evidence="1">The sequence shown here is derived from an EMBL/GenBank/DDBJ whole genome shotgun (WGS) entry which is preliminary data.</text>
</comment>
<organism evidence="1 2">
    <name type="scientific">Larimichthys crocea</name>
    <name type="common">Large yellow croaker</name>
    <name type="synonym">Pseudosciaena crocea</name>
    <dbReference type="NCBI Taxonomy" id="215358"/>
    <lineage>
        <taxon>Eukaryota</taxon>
        <taxon>Metazoa</taxon>
        <taxon>Chordata</taxon>
        <taxon>Craniata</taxon>
        <taxon>Vertebrata</taxon>
        <taxon>Euteleostomi</taxon>
        <taxon>Actinopterygii</taxon>
        <taxon>Neopterygii</taxon>
        <taxon>Teleostei</taxon>
        <taxon>Neoteleostei</taxon>
        <taxon>Acanthomorphata</taxon>
        <taxon>Eupercaria</taxon>
        <taxon>Sciaenidae</taxon>
        <taxon>Larimichthys</taxon>
    </lineage>
</organism>
<keyword evidence="2" id="KW-1185">Reference proteome</keyword>
<dbReference type="EMBL" id="CM011693">
    <property type="protein sequence ID" value="TMS05095.1"/>
    <property type="molecule type" value="Genomic_DNA"/>
</dbReference>
<gene>
    <name evidence="1" type="ORF">E3U43_004345</name>
</gene>
<reference evidence="1" key="1">
    <citation type="submission" date="2018-11" db="EMBL/GenBank/DDBJ databases">
        <title>The sequence and de novo assembly of Larimichthys crocea genome using PacBio and Hi-C technologies.</title>
        <authorList>
            <person name="Xu P."/>
            <person name="Chen B."/>
            <person name="Zhou Z."/>
            <person name="Ke Q."/>
            <person name="Wu Y."/>
            <person name="Bai H."/>
            <person name="Pu F."/>
        </authorList>
    </citation>
    <scope>NUCLEOTIDE SEQUENCE</scope>
    <source>
        <tissue evidence="1">Muscle</tissue>
    </source>
</reference>
<evidence type="ECO:0000313" key="2">
    <source>
        <dbReference type="Proteomes" id="UP000793456"/>
    </source>
</evidence>
<proteinExistence type="predicted"/>
<accession>A0ACD3QD22</accession>
<sequence>MSYPSYALATEIGWQVSINLALALQTKIWSAGFYHRSKSVHKDYADTEMLLSRANVDQVALLSYAREAADFSTNHQLPTLDFAINHYGQPDVAMFDFTCMYASENAAMVRQRHGHKLLVALVGDSLLEPFWPMGTGIARGFLAAMDSGWMVKSWAQGKTPLEVLAERESIYRLLPQTTPENVNKNFSQYSVDPTTRYPNISLNFLKPSQMRHLCDTGESREMRIEIENVINSSTPKLARNESIARSSKLLNWCQRQTEGYRNVNVTDLTMSWKNGLALCALIHRYRPDLIDFDSLDERDQEKNNQLGFDVAEREFGISPCMTGKEMSSVVEPDKLSMVMYLSQFYEMFKDTVPPGDNHHNLSPEDKAALIASTKSPISFLSKLGQSIAISRKRNPKDKKEKDVDSLGKRRKTSQSEDEEVFRSGRDDRPSVILSERKVDSSAGGNTNKVKVMATQLLAKFEENAPAQHTGLKRQGSLRKEFPVNIGGSDVCFFCRKRVYVMERLSAEGKFFHRSCFKCDYCGTTLRLSSYAFDVEDGKFYCKPHYCYRLSGYAQRKRPAPSPAPITAKENQAPQTPTATVDAPGRAMATAAPSAELQPSERIELENYRLSLQREEELEEVPEETLAEHNLSSVLDKATDADLGSSSSESDMEEEDEQEEEVEVEVEQQPTSPSDLGGVPWKEAVQLHNKLRGEDGEGEVPADAVSRDGEIDEEEEEEEEEDEEDEEEDEDEDDEESSEARNLHIQQLLQPVDPQAIPGLVRTHLDSEGDKDGQAASQPSELTQPSSTAPAHTSARHEAVRVWLESMSGEPCEDEEAEADSPYMEPGTEMDEDDIPSDAEAEARLHQSENAEVFPEEDKKSESLKMSSSIETSSVSPMQKEDVVLSPLKPQSPEPETQINLVMSPGTCFFPEPFIPEEIKPASPSPAAKSPLCPSPVPVQDPSPDPSPTLAAAASPVNVPASVSTLFDHQISPSALQSCQTSSHLSDHLSGHLLAPQSALSPPRYQRLTHLYLLSTHSALFVLSQATLSPQSALSLCPARNPRHLSPLTLPSELSPSPVSLRHP</sequence>
<evidence type="ECO:0000313" key="1">
    <source>
        <dbReference type="EMBL" id="TMS05095.1"/>
    </source>
</evidence>
<protein>
    <submittedName>
        <fullName evidence="1">Uncharacterized protein</fullName>
    </submittedName>
</protein>